<dbReference type="Proteomes" id="UP001523566">
    <property type="component" value="Unassembled WGS sequence"/>
</dbReference>
<dbReference type="InterPro" id="IPR025559">
    <property type="entry name" value="Eis_dom"/>
</dbReference>
<dbReference type="EMBL" id="JAMZFW010000002">
    <property type="protein sequence ID" value="MCP1101225.1"/>
    <property type="molecule type" value="Genomic_DNA"/>
</dbReference>
<dbReference type="PANTHER" id="PTHR37817:SF1">
    <property type="entry name" value="N-ACETYLTRANSFERASE EIS"/>
    <property type="match status" value="1"/>
</dbReference>
<organism evidence="2 3">
    <name type="scientific">Aequitasia blattaphilus</name>
    <dbReference type="NCBI Taxonomy" id="2949332"/>
    <lineage>
        <taxon>Bacteria</taxon>
        <taxon>Bacillati</taxon>
        <taxon>Bacillota</taxon>
        <taxon>Clostridia</taxon>
        <taxon>Lachnospirales</taxon>
        <taxon>Lachnospiraceae</taxon>
        <taxon>Aequitasia</taxon>
    </lineage>
</organism>
<dbReference type="CDD" id="cd04301">
    <property type="entry name" value="NAT_SF"/>
    <property type="match status" value="1"/>
</dbReference>
<proteinExistence type="predicted"/>
<comment type="caution">
    <text evidence="2">The sequence shown here is derived from an EMBL/GenBank/DDBJ whole genome shotgun (WGS) entry which is preliminary data.</text>
</comment>
<dbReference type="Pfam" id="PF13527">
    <property type="entry name" value="Acetyltransf_9"/>
    <property type="match status" value="1"/>
</dbReference>
<dbReference type="Gene3D" id="3.40.630.30">
    <property type="match status" value="1"/>
</dbReference>
<dbReference type="InterPro" id="IPR036527">
    <property type="entry name" value="SCP2_sterol-bd_dom_sf"/>
</dbReference>
<evidence type="ECO:0000259" key="1">
    <source>
        <dbReference type="PROSITE" id="PS51186"/>
    </source>
</evidence>
<dbReference type="SUPFAM" id="SSF55729">
    <property type="entry name" value="Acyl-CoA N-acyltransferases (Nat)"/>
    <property type="match status" value="1"/>
</dbReference>
<evidence type="ECO:0000313" key="2">
    <source>
        <dbReference type="EMBL" id="MCP1101225.1"/>
    </source>
</evidence>
<sequence>MKIYRLEQEDNIKTRGLYEEVFSEDSSSFVDYYYQEKIKDNTIYVLEEDEQIVSMIHLNPYRIQVAGEILNLHYIVAVATKKEYRKRHYMKFLLERILKDLRDEGESFTYLMPVAEAIYAPYDFRSVTKVEWDFYDENEPLAVGTEVSVLTPVDTEILGQEENRKNQDKYKVFTYKDAAYFNRLIQEYESDGGKLMVYKKADKIIGYKPYVKESTMSDPKIMVRILDVKKVLSHLSLKGLTAVVFDVTDSILEENNKSYIVSGTENSKAMIMEGPGTNSEGSLPIAAFTSFIFGSISVDELKNEKDVVMSERMADEFKKIIPLSPILIDEVV</sequence>
<dbReference type="Pfam" id="PF13530">
    <property type="entry name" value="SCP2_2"/>
    <property type="match status" value="1"/>
</dbReference>
<dbReference type="InterPro" id="IPR016181">
    <property type="entry name" value="Acyl_CoA_acyltransferase"/>
</dbReference>
<reference evidence="2 3" key="1">
    <citation type="journal article" date="2022" name="Genome Biol. Evol.">
        <title>Host diet, physiology and behaviors set the stage for Lachnospiraceae cladogenesis.</title>
        <authorList>
            <person name="Vera-Ponce De Leon A."/>
            <person name="Schneider M."/>
            <person name="Jahnes B.C."/>
            <person name="Sadowski V."/>
            <person name="Camuy-Velez L.A."/>
            <person name="Duan J."/>
            <person name="Sabree Z.L."/>
        </authorList>
    </citation>
    <scope>NUCLEOTIDE SEQUENCE [LARGE SCALE GENOMIC DNA]</scope>
    <source>
        <strain evidence="2 3">PAL113</strain>
    </source>
</reference>
<dbReference type="InterPro" id="IPR051554">
    <property type="entry name" value="Acetyltransferase_Eis"/>
</dbReference>
<gene>
    <name evidence="2" type="ORF">NK125_02205</name>
</gene>
<keyword evidence="2" id="KW-0012">Acyltransferase</keyword>
<accession>A0ABT1E5V1</accession>
<name>A0ABT1E5V1_9FIRM</name>
<keyword evidence="3" id="KW-1185">Reference proteome</keyword>
<protein>
    <submittedName>
        <fullName evidence="2">GNAT family N-acetyltransferase</fullName>
        <ecNumber evidence="2">2.3.1.-</ecNumber>
    </submittedName>
</protein>
<feature type="domain" description="N-acetyltransferase" evidence="1">
    <location>
        <begin position="1"/>
        <end position="227"/>
    </location>
</feature>
<dbReference type="PROSITE" id="PS51186">
    <property type="entry name" value="GNAT"/>
    <property type="match status" value="1"/>
</dbReference>
<keyword evidence="2" id="KW-0808">Transferase</keyword>
<dbReference type="EC" id="2.3.1.-" evidence="2"/>
<dbReference type="RefSeq" id="WP_262065007.1">
    <property type="nucleotide sequence ID" value="NZ_JAMXOD010000002.1"/>
</dbReference>
<dbReference type="Gene3D" id="3.30.1050.10">
    <property type="entry name" value="SCP2 sterol-binding domain"/>
    <property type="match status" value="1"/>
</dbReference>
<dbReference type="PANTHER" id="PTHR37817">
    <property type="entry name" value="N-ACETYLTRANSFERASE EIS"/>
    <property type="match status" value="1"/>
</dbReference>
<dbReference type="GO" id="GO:0016746">
    <property type="term" value="F:acyltransferase activity"/>
    <property type="evidence" value="ECO:0007669"/>
    <property type="project" value="UniProtKB-KW"/>
</dbReference>
<dbReference type="InterPro" id="IPR000182">
    <property type="entry name" value="GNAT_dom"/>
</dbReference>
<dbReference type="SUPFAM" id="SSF55718">
    <property type="entry name" value="SCP-like"/>
    <property type="match status" value="1"/>
</dbReference>
<evidence type="ECO:0000313" key="3">
    <source>
        <dbReference type="Proteomes" id="UP001523566"/>
    </source>
</evidence>